<evidence type="ECO:0000256" key="4">
    <source>
        <dbReference type="ARBA" id="ARBA00023175"/>
    </source>
</evidence>
<dbReference type="Pfam" id="PF00787">
    <property type="entry name" value="PX"/>
    <property type="match status" value="1"/>
</dbReference>
<keyword evidence="4 5" id="KW-0505">Motor protein</keyword>
<dbReference type="InterPro" id="IPR027417">
    <property type="entry name" value="P-loop_NTPase"/>
</dbReference>
<evidence type="ECO:0000256" key="1">
    <source>
        <dbReference type="ARBA" id="ARBA00022741"/>
    </source>
</evidence>
<keyword evidence="3 6" id="KW-0175">Coiled coil</keyword>
<evidence type="ECO:0000259" key="8">
    <source>
        <dbReference type="PROSITE" id="PS50067"/>
    </source>
</evidence>
<dbReference type="SMART" id="SM00129">
    <property type="entry name" value="KISc"/>
    <property type="match status" value="1"/>
</dbReference>
<dbReference type="RefSeq" id="XP_006815792.1">
    <property type="nucleotide sequence ID" value="XM_006815729.1"/>
</dbReference>
<dbReference type="InterPro" id="IPR001683">
    <property type="entry name" value="PX_dom"/>
</dbReference>
<dbReference type="InterPro" id="IPR036961">
    <property type="entry name" value="Kinesin_motor_dom_sf"/>
</dbReference>
<sequence>MERSKTSITNLNIPKTLSEGDSGRERLKTFTYDYSYWSYNSNDTHFASQQQVFEDLGTDVLNSAFGGYNACVFAYGQTGSGKSYTMMGHKPDSIGLIPRICEGLFNHIEGDLSVSNSYRTEVSYLEIYNEKVRDLLKSTLQHSLRVREHPRNGPYVQSLSRHLVSDYHDVETLIERGNINRTTASTHMNDTSSRSHAIFTISFTQAKFYNDMPSETMSKIHLVDLAGSERADATGATGQRLKEGANINKSLVTLGTVISTLAEASSHTPGKKKHTFVPYRDSVLTWLLKDSIGGNSKTIMIATVSPADVNYGESLSTLRYANRAKNIINKPTVNEDPNVKLIRDLRSEISKLRAMLAGDLASAKSPRREAEMVDRLHENEARVKVLTEEWEHKWRETKKIMKESTLALRREGLGVVLDSELPHLIGITTEDLLSTGMKLYHLKEGLTTVGRDDAEQKPDMALWAIDIEKEHCIFENDNGVVILRPLPRAECSINGQQISQPTPLTQGCVVLLGKTQMFRFNHPVEAARLRKERKSKSMTDLARSTESLLSVFNSPGMELEKLQRAEWERLEEKRRHIEVLEDKHRQAEDARLKEQGLREDALRGQISQLERLRQESEQAKKEAQLEQGKIIKEQERLKRQSADFLKQMEDYQKQMEDYMEEKEKFEEERLHEKSAIEKEREDFIQERDLERQKLQDEKDEMKLKISQEMERLMEIEQSQKEAAEKARQAIISEQQKLEEHRRQQKVKLDEEFKRLEMQESMIKESARDSENEIARRLEVLQQERDKELELIEDERKKLDELQLQQETARKIALDIETDAMLKLREDSEKLLEARKEIEKLKQLQIQEIRDVEEKIKKKRIALGQELEKQRNHLENERHALSEKEVLLKQILELGEYETDEEKKDIEMELQSLQEEKKKLDLRELQLNEKEQQDCLTINSELRALEEKKETNQRQLKEKNETLNEMETENLLSIQKEISEKIKNLDARRMKIEEDEALLRELKGKHESTITKAIEDKKILEKERLQLVDLEKQHDMNTEMALAEIDRRKVQLDEETEKEMVIIEEKKKQLEQQHEEIQVVPESEWNEPRSIQRKAVSVSTVEDLREMSNLYDESRQRAQDKESHQLEERFKKLHELEEQTNRAESELQRKRQEFEIQRTKEIERIKLEKYKLQEMEDQERINELIEERVKKRLFEEKVQREKQLLAEKEKEKLDREKEIQRLKRAHRRELEQLKKKFTSGESSTGSKSNPYEGLRNRDALPESQPPRKMLSEPNLHAKPLIEHRRPVENPINIKILRYMLRGHGRDSHHEFEVEVSVLDDNWVVYRRYRKFRELHEMMKAVYPEIGALEFPPKKLFGNKSEKVVSKRRDKLENYLRSFIHVCLRLPSSPLSPGDGKILSKHTLCDFAPFFRQGAFETTKYSTS</sequence>
<dbReference type="PRINTS" id="PR00380">
    <property type="entry name" value="KINESINHEAVY"/>
</dbReference>
<feature type="compositionally biased region" description="Polar residues" evidence="7">
    <location>
        <begin position="1238"/>
        <end position="1248"/>
    </location>
</feature>
<evidence type="ECO:0000256" key="2">
    <source>
        <dbReference type="ARBA" id="ARBA00022840"/>
    </source>
</evidence>
<dbReference type="Pfam" id="PF00225">
    <property type="entry name" value="Kinesin"/>
    <property type="match status" value="1"/>
</dbReference>
<gene>
    <name evidence="11" type="primary">KIF16B</name>
</gene>
<evidence type="ECO:0000313" key="10">
    <source>
        <dbReference type="Proteomes" id="UP000694865"/>
    </source>
</evidence>
<feature type="coiled-coil region" evidence="6">
    <location>
        <begin position="1052"/>
        <end position="1079"/>
    </location>
</feature>
<evidence type="ECO:0000313" key="11">
    <source>
        <dbReference type="RefSeq" id="XP_006815792.1"/>
    </source>
</evidence>
<evidence type="ECO:0000256" key="5">
    <source>
        <dbReference type="PROSITE-ProRule" id="PRU00283"/>
    </source>
</evidence>
<dbReference type="PROSITE" id="PS00411">
    <property type="entry name" value="KINESIN_MOTOR_1"/>
    <property type="match status" value="1"/>
</dbReference>
<dbReference type="Gene3D" id="3.40.850.10">
    <property type="entry name" value="Kinesin motor domain"/>
    <property type="match status" value="1"/>
</dbReference>
<evidence type="ECO:0000256" key="3">
    <source>
        <dbReference type="ARBA" id="ARBA00023054"/>
    </source>
</evidence>
<dbReference type="GeneID" id="100375963"/>
<dbReference type="Gene3D" id="3.30.1520.10">
    <property type="entry name" value="Phox-like domain"/>
    <property type="match status" value="1"/>
</dbReference>
<feature type="domain" description="Kinesin motor" evidence="8">
    <location>
        <begin position="1"/>
        <end position="327"/>
    </location>
</feature>
<dbReference type="CDD" id="cd06874">
    <property type="entry name" value="PX_KIF16B_SNX23"/>
    <property type="match status" value="1"/>
</dbReference>
<dbReference type="Gene3D" id="2.60.200.20">
    <property type="match status" value="1"/>
</dbReference>
<dbReference type="InterPro" id="IPR019821">
    <property type="entry name" value="Kinesin_motor_CS"/>
</dbReference>
<protein>
    <submittedName>
        <fullName evidence="11">LOW QUALITY PROTEIN: kinesin family member 16B</fullName>
    </submittedName>
</protein>
<dbReference type="InterPro" id="IPR008984">
    <property type="entry name" value="SMAD_FHA_dom_sf"/>
</dbReference>
<dbReference type="SUPFAM" id="SSF52540">
    <property type="entry name" value="P-loop containing nucleoside triphosphate hydrolases"/>
    <property type="match status" value="1"/>
</dbReference>
<accession>A0ABM0M701</accession>
<dbReference type="SMART" id="SM00312">
    <property type="entry name" value="PX"/>
    <property type="match status" value="1"/>
</dbReference>
<dbReference type="InterPro" id="IPR001752">
    <property type="entry name" value="Kinesin_motor_dom"/>
</dbReference>
<name>A0ABM0M701_SACKO</name>
<keyword evidence="2 5" id="KW-0067">ATP-binding</keyword>
<organism evidence="10 11">
    <name type="scientific">Saccoglossus kowalevskii</name>
    <name type="common">Acorn worm</name>
    <dbReference type="NCBI Taxonomy" id="10224"/>
    <lineage>
        <taxon>Eukaryota</taxon>
        <taxon>Metazoa</taxon>
        <taxon>Hemichordata</taxon>
        <taxon>Enteropneusta</taxon>
        <taxon>Harrimaniidae</taxon>
        <taxon>Saccoglossus</taxon>
    </lineage>
</organism>
<comment type="similarity">
    <text evidence="5">Belongs to the TRAFAC class myosin-kinesin ATPase superfamily. Kinesin family.</text>
</comment>
<evidence type="ECO:0000259" key="9">
    <source>
        <dbReference type="PROSITE" id="PS50195"/>
    </source>
</evidence>
<dbReference type="CDD" id="cd22708">
    <property type="entry name" value="FHA_KIF16"/>
    <property type="match status" value="1"/>
</dbReference>
<keyword evidence="10" id="KW-1185">Reference proteome</keyword>
<dbReference type="PROSITE" id="PS50195">
    <property type="entry name" value="PX"/>
    <property type="match status" value="1"/>
</dbReference>
<feature type="binding site" evidence="5">
    <location>
        <begin position="76"/>
        <end position="83"/>
    </location>
    <ligand>
        <name>ATP</name>
        <dbReference type="ChEBI" id="CHEBI:30616"/>
    </ligand>
</feature>
<proteinExistence type="inferred from homology"/>
<feature type="domain" description="PX" evidence="9">
    <location>
        <begin position="1288"/>
        <end position="1422"/>
    </location>
</feature>
<feature type="region of interest" description="Disordered" evidence="7">
    <location>
        <begin position="1229"/>
        <end position="1271"/>
    </location>
</feature>
<feature type="coiled-coil region" evidence="6">
    <location>
        <begin position="570"/>
        <end position="994"/>
    </location>
</feature>
<evidence type="ECO:0000256" key="7">
    <source>
        <dbReference type="SAM" id="MobiDB-lite"/>
    </source>
</evidence>
<dbReference type="Proteomes" id="UP000694865">
    <property type="component" value="Unplaced"/>
</dbReference>
<evidence type="ECO:0000256" key="6">
    <source>
        <dbReference type="SAM" id="Coils"/>
    </source>
</evidence>
<reference evidence="11" key="1">
    <citation type="submission" date="2025-08" db="UniProtKB">
        <authorList>
            <consortium name="RefSeq"/>
        </authorList>
    </citation>
    <scope>IDENTIFICATION</scope>
    <source>
        <tissue evidence="11">Testes</tissue>
    </source>
</reference>
<dbReference type="SUPFAM" id="SSF49879">
    <property type="entry name" value="SMAD/FHA domain"/>
    <property type="match status" value="1"/>
</dbReference>
<dbReference type="SUPFAM" id="SSF64268">
    <property type="entry name" value="PX domain"/>
    <property type="match status" value="1"/>
</dbReference>
<dbReference type="PROSITE" id="PS50067">
    <property type="entry name" value="KINESIN_MOTOR_2"/>
    <property type="match status" value="1"/>
</dbReference>
<keyword evidence="1 5" id="KW-0547">Nucleotide-binding</keyword>
<dbReference type="InterPro" id="IPR036871">
    <property type="entry name" value="PX_dom_sf"/>
</dbReference>
<dbReference type="PANTHER" id="PTHR47117:SF6">
    <property type="entry name" value="KINESIN-LIKE PROTEIN KIF16B"/>
    <property type="match status" value="1"/>
</dbReference>
<dbReference type="PANTHER" id="PTHR47117">
    <property type="entry name" value="STAR-RELATED LIPID TRANSFER PROTEIN 9"/>
    <property type="match status" value="1"/>
</dbReference>